<evidence type="ECO:0000256" key="5">
    <source>
        <dbReference type="ARBA" id="ARBA00072139"/>
    </source>
</evidence>
<dbReference type="GO" id="GO:0106008">
    <property type="term" value="F:2-oxoglutaramate amidase activity"/>
    <property type="evidence" value="ECO:0007669"/>
    <property type="project" value="TreeGrafter"/>
</dbReference>
<evidence type="ECO:0000259" key="6">
    <source>
        <dbReference type="PROSITE" id="PS50263"/>
    </source>
</evidence>
<dbReference type="Pfam" id="PF00795">
    <property type="entry name" value="CN_hydrolase"/>
    <property type="match status" value="1"/>
</dbReference>
<protein>
    <recommendedName>
        <fullName evidence="5">Omega-amidase YafV</fullName>
        <ecNumber evidence="3">3.5.1.3</ecNumber>
    </recommendedName>
</protein>
<comment type="catalytic activity">
    <reaction evidence="4">
        <text>a monoamide of a dicarboxylate + H2O = a dicarboxylate + NH4(+)</text>
        <dbReference type="Rhea" id="RHEA:11716"/>
        <dbReference type="ChEBI" id="CHEBI:15377"/>
        <dbReference type="ChEBI" id="CHEBI:28938"/>
        <dbReference type="ChEBI" id="CHEBI:28965"/>
        <dbReference type="ChEBI" id="CHEBI:77450"/>
        <dbReference type="EC" id="3.5.1.3"/>
    </reaction>
</comment>
<reference evidence="8" key="1">
    <citation type="submission" date="2015-11" db="EMBL/GenBank/DDBJ databases">
        <authorList>
            <person name="Kim K.M."/>
        </authorList>
    </citation>
    <scope>NUCLEOTIDE SEQUENCE [LARGE SCALE GENOMIC DNA]</scope>
    <source>
        <strain evidence="8">KCTC 12086</strain>
    </source>
</reference>
<evidence type="ECO:0000256" key="2">
    <source>
        <dbReference type="ARBA" id="ARBA00022801"/>
    </source>
</evidence>
<accession>A0A0S2JXE6</accession>
<dbReference type="PATRIC" id="fig|161398.10.peg.173"/>
<evidence type="ECO:0000256" key="1">
    <source>
        <dbReference type="ARBA" id="ARBA00010613"/>
    </source>
</evidence>
<comment type="similarity">
    <text evidence="1">Belongs to the carbon-nitrogen hydrolase superfamily. NIT1/NIT2 family.</text>
</comment>
<dbReference type="FunFam" id="3.60.110.10:FF:000004">
    <property type="entry name" value="Carbon-nitrogen hydrolase"/>
    <property type="match status" value="1"/>
</dbReference>
<name>A0A0S2JXE6_9GAMM</name>
<dbReference type="PANTHER" id="PTHR47799">
    <property type="entry name" value="OMEGA-AMIDASE YAFV"/>
    <property type="match status" value="1"/>
</dbReference>
<sequence length="262" mass="29524">MSAINSENLKVALVQSDIVWLQPQQNLDNLTMKLQHIESVDLILLPETFATGFAINLDVAEAEQGPVFNWMQTQAAAQNAVVAGSVLVEQHGKKANRFYWCWPDGSFEFYDKRHLFCLGKEGDFVRAGDSRKVFTIKGFRLLPQICYDLRFPVFQRNRNDYDVMVNVANWPAARRRIWDTLLQARAIENQCYVLASNRVGDDGNGVAHNGGTAAYDFVGEALALGEDNKSGVVITELSKEKLEQFRKSFPAHLDADDFSINF</sequence>
<dbReference type="Gene3D" id="3.60.110.10">
    <property type="entry name" value="Carbon-nitrogen hydrolase"/>
    <property type="match status" value="1"/>
</dbReference>
<dbReference type="AlphaFoldDB" id="A0A0S2JXE6"/>
<dbReference type="InterPro" id="IPR036526">
    <property type="entry name" value="C-N_Hydrolase_sf"/>
</dbReference>
<dbReference type="PROSITE" id="PS50263">
    <property type="entry name" value="CN_HYDROLASE"/>
    <property type="match status" value="1"/>
</dbReference>
<dbReference type="InterPro" id="IPR052737">
    <property type="entry name" value="Omega-amidase_YafV"/>
</dbReference>
<dbReference type="EC" id="3.5.1.3" evidence="3"/>
<evidence type="ECO:0000256" key="4">
    <source>
        <dbReference type="ARBA" id="ARBA00052904"/>
    </source>
</evidence>
<dbReference type="KEGG" id="pphe:PP2015_168"/>
<dbReference type="InterPro" id="IPR001110">
    <property type="entry name" value="UPF0012_CS"/>
</dbReference>
<dbReference type="PANTHER" id="PTHR47799:SF1">
    <property type="entry name" value="OMEGA-AMIDASE YAFV"/>
    <property type="match status" value="1"/>
</dbReference>
<dbReference type="Proteomes" id="UP000061457">
    <property type="component" value="Chromosome I"/>
</dbReference>
<dbReference type="NCBIfam" id="NF007757">
    <property type="entry name" value="PRK10438.1"/>
    <property type="match status" value="1"/>
</dbReference>
<dbReference type="SUPFAM" id="SSF56317">
    <property type="entry name" value="Carbon-nitrogen hydrolase"/>
    <property type="match status" value="1"/>
</dbReference>
<proteinExistence type="inferred from homology"/>
<dbReference type="OrthoDB" id="9811121at2"/>
<organism evidence="7 8">
    <name type="scientific">Pseudoalteromonas phenolica</name>
    <dbReference type="NCBI Taxonomy" id="161398"/>
    <lineage>
        <taxon>Bacteria</taxon>
        <taxon>Pseudomonadati</taxon>
        <taxon>Pseudomonadota</taxon>
        <taxon>Gammaproteobacteria</taxon>
        <taxon>Alteromonadales</taxon>
        <taxon>Pseudoalteromonadaceae</taxon>
        <taxon>Pseudoalteromonas</taxon>
    </lineage>
</organism>
<dbReference type="RefSeq" id="WP_058028487.1">
    <property type="nucleotide sequence ID" value="NZ_CP013187.1"/>
</dbReference>
<dbReference type="STRING" id="161398.PP2015_168"/>
<dbReference type="InterPro" id="IPR003010">
    <property type="entry name" value="C-N_Hydrolase"/>
</dbReference>
<dbReference type="EMBL" id="CP013187">
    <property type="protein sequence ID" value="ALO40696.1"/>
    <property type="molecule type" value="Genomic_DNA"/>
</dbReference>
<evidence type="ECO:0000313" key="7">
    <source>
        <dbReference type="EMBL" id="ALO40696.1"/>
    </source>
</evidence>
<evidence type="ECO:0000313" key="8">
    <source>
        <dbReference type="Proteomes" id="UP000061457"/>
    </source>
</evidence>
<gene>
    <name evidence="7" type="ORF">PP2015_168</name>
</gene>
<keyword evidence="8" id="KW-1185">Reference proteome</keyword>
<dbReference type="PROSITE" id="PS01227">
    <property type="entry name" value="UPF0012"/>
    <property type="match status" value="1"/>
</dbReference>
<evidence type="ECO:0000256" key="3">
    <source>
        <dbReference type="ARBA" id="ARBA00039118"/>
    </source>
</evidence>
<dbReference type="GO" id="GO:0050152">
    <property type="term" value="F:omega-amidase activity"/>
    <property type="evidence" value="ECO:0007669"/>
    <property type="project" value="UniProtKB-EC"/>
</dbReference>
<keyword evidence="2 7" id="KW-0378">Hydrolase</keyword>
<feature type="domain" description="CN hydrolase" evidence="6">
    <location>
        <begin position="9"/>
        <end position="239"/>
    </location>
</feature>